<keyword evidence="3" id="KW-1185">Reference proteome</keyword>
<reference evidence="2 3" key="1">
    <citation type="journal article" date="2020" name="Microb. Genom.">
        <title>Genetic diversity of clinical and environmental Mucorales isolates obtained from an investigation of mucormycosis cases among solid organ transplant recipients.</title>
        <authorList>
            <person name="Nguyen M.H."/>
            <person name="Kaul D."/>
            <person name="Muto C."/>
            <person name="Cheng S.J."/>
            <person name="Richter R.A."/>
            <person name="Bruno V.M."/>
            <person name="Liu G."/>
            <person name="Beyhan S."/>
            <person name="Sundermann A.J."/>
            <person name="Mounaud S."/>
            <person name="Pasculle A.W."/>
            <person name="Nierman W.C."/>
            <person name="Driscoll E."/>
            <person name="Cumbie R."/>
            <person name="Clancy C.J."/>
            <person name="Dupont C.L."/>
        </authorList>
    </citation>
    <scope>NUCLEOTIDE SEQUENCE [LARGE SCALE GENOMIC DNA]</scope>
    <source>
        <strain evidence="2 3">GL24</strain>
    </source>
</reference>
<evidence type="ECO:0000256" key="1">
    <source>
        <dbReference type="SAM" id="MobiDB-lite"/>
    </source>
</evidence>
<feature type="region of interest" description="Disordered" evidence="1">
    <location>
        <begin position="65"/>
        <end position="98"/>
    </location>
</feature>
<comment type="caution">
    <text evidence="2">The sequence shown here is derived from an EMBL/GenBank/DDBJ whole genome shotgun (WGS) entry which is preliminary data.</text>
</comment>
<sequence length="98" mass="10645">MEAAPGRHEIQLLHERAARVFRAPRARAPRRGQHHRPAPAARQAHLGLVPVADAGIVGATRAVDLRRPQEGQVHAAPPPGPSWISECATAADSRRRPR</sequence>
<feature type="region of interest" description="Disordered" evidence="1">
    <location>
        <begin position="21"/>
        <end position="45"/>
    </location>
</feature>
<accession>A0A9P7C051</accession>
<evidence type="ECO:0000313" key="2">
    <source>
        <dbReference type="EMBL" id="KAG1529575.1"/>
    </source>
</evidence>
<name>A0A9P7C051_9FUNG</name>
<gene>
    <name evidence="2" type="ORF">G6F50_017904</name>
</gene>
<organism evidence="2 3">
    <name type="scientific">Rhizopus delemar</name>
    <dbReference type="NCBI Taxonomy" id="936053"/>
    <lineage>
        <taxon>Eukaryota</taxon>
        <taxon>Fungi</taxon>
        <taxon>Fungi incertae sedis</taxon>
        <taxon>Mucoromycota</taxon>
        <taxon>Mucoromycotina</taxon>
        <taxon>Mucoromycetes</taxon>
        <taxon>Mucorales</taxon>
        <taxon>Mucorineae</taxon>
        <taxon>Rhizopodaceae</taxon>
        <taxon>Rhizopus</taxon>
    </lineage>
</organism>
<proteinExistence type="predicted"/>
<dbReference type="EMBL" id="JAANIU010014692">
    <property type="protein sequence ID" value="KAG1529575.1"/>
    <property type="molecule type" value="Genomic_DNA"/>
</dbReference>
<protein>
    <submittedName>
        <fullName evidence="2">Uncharacterized protein</fullName>
    </submittedName>
</protein>
<evidence type="ECO:0000313" key="3">
    <source>
        <dbReference type="Proteomes" id="UP000740926"/>
    </source>
</evidence>
<dbReference type="Proteomes" id="UP000740926">
    <property type="component" value="Unassembled WGS sequence"/>
</dbReference>
<dbReference type="AlphaFoldDB" id="A0A9P7C051"/>
<feature type="compositionally biased region" description="Basic residues" evidence="1">
    <location>
        <begin position="22"/>
        <end position="37"/>
    </location>
</feature>